<name>A0A8B8LKS0_ABRPR</name>
<dbReference type="Gene3D" id="3.30.70.330">
    <property type="match status" value="1"/>
</dbReference>
<evidence type="ECO:0000313" key="3">
    <source>
        <dbReference type="Proteomes" id="UP000694853"/>
    </source>
</evidence>
<dbReference type="Proteomes" id="UP000694853">
    <property type="component" value="Unplaced"/>
</dbReference>
<dbReference type="KEGG" id="aprc:113865207"/>
<protein>
    <submittedName>
        <fullName evidence="4">Uncharacterized protein LOC113865207</fullName>
    </submittedName>
</protein>
<dbReference type="InterPro" id="IPR007201">
    <property type="entry name" value="Mei2-like_Rrm_C"/>
</dbReference>
<feature type="region of interest" description="Disordered" evidence="1">
    <location>
        <begin position="79"/>
        <end position="99"/>
    </location>
</feature>
<dbReference type="OrthoDB" id="417481at2759"/>
<dbReference type="AlphaFoldDB" id="A0A8B8LKS0"/>
<dbReference type="Pfam" id="PF04059">
    <property type="entry name" value="RRM_2"/>
    <property type="match status" value="1"/>
</dbReference>
<keyword evidence="3" id="KW-1185">Reference proteome</keyword>
<dbReference type="InterPro" id="IPR035979">
    <property type="entry name" value="RBD_domain_sf"/>
</dbReference>
<gene>
    <name evidence="4" type="primary">LOC113865207</name>
</gene>
<reference evidence="4" key="2">
    <citation type="submission" date="2025-08" db="UniProtKB">
        <authorList>
            <consortium name="RefSeq"/>
        </authorList>
    </citation>
    <scope>IDENTIFICATION</scope>
    <source>
        <tissue evidence="4">Young leaves</tissue>
    </source>
</reference>
<proteinExistence type="predicted"/>
<dbReference type="GeneID" id="113865207"/>
<dbReference type="GO" id="GO:0003676">
    <property type="term" value="F:nucleic acid binding"/>
    <property type="evidence" value="ECO:0007669"/>
    <property type="project" value="InterPro"/>
</dbReference>
<reference evidence="3" key="1">
    <citation type="journal article" date="2019" name="Toxins">
        <title>Detection of Abrin-Like and Prepropulchellin-Like Toxin Genes and Transcripts Using Whole Genome Sequencing and Full-Length Transcript Sequencing of Abrus precatorius.</title>
        <authorList>
            <person name="Hovde B.T."/>
            <person name="Daligault H.E."/>
            <person name="Hanschen E.R."/>
            <person name="Kunde Y.A."/>
            <person name="Johnson M.B."/>
            <person name="Starkenburg S.R."/>
            <person name="Johnson S.L."/>
        </authorList>
    </citation>
    <scope>NUCLEOTIDE SEQUENCE [LARGE SCALE GENOMIC DNA]</scope>
</reference>
<evidence type="ECO:0000256" key="1">
    <source>
        <dbReference type="SAM" id="MobiDB-lite"/>
    </source>
</evidence>
<evidence type="ECO:0000313" key="4">
    <source>
        <dbReference type="RefSeq" id="XP_027355414.1"/>
    </source>
</evidence>
<feature type="domain" description="Mei2-like C-terminal RNA recognition motif" evidence="2">
    <location>
        <begin position="246"/>
        <end position="322"/>
    </location>
</feature>
<dbReference type="SUPFAM" id="SSF54928">
    <property type="entry name" value="RNA-binding domain, RBD"/>
    <property type="match status" value="1"/>
</dbReference>
<sequence length="363" mass="41708">MVNLNPEAPEFCPTQQNKLQLVQVQSLSSPNFPTSIFTPQHYYFMVSSLPSRELHPFYYPSLSFPLPSFIHFHDATVTPQQETPDAEPTRFHSTTDEPNPLDAHAVHQHEEEIVADAEACGSKGLVQKQVFKAFITCGRMDSHRSDGFKLKAYASRRRKVEEAGQVKKSSGHLRNRHVMRHPHEQYFRAFPRKKRCCPVVPVRVDGDETTVMIKNIPSKYTRDMLVEFLDDHCMVVNRREKEAVKVNGEEHNILAFDFVYLPIDFKSGLNKGYAFVNFTKPKAAWKFLLTASNMKWSLFQSHKIREVVAARLQGKEKLERHFETMSFPCESEDVLPVCFSPPRDGVIKGKQRTMGKLIKCPEV</sequence>
<organism evidence="3 4">
    <name type="scientific">Abrus precatorius</name>
    <name type="common">Indian licorice</name>
    <name type="synonym">Glycine abrus</name>
    <dbReference type="NCBI Taxonomy" id="3816"/>
    <lineage>
        <taxon>Eukaryota</taxon>
        <taxon>Viridiplantae</taxon>
        <taxon>Streptophyta</taxon>
        <taxon>Embryophyta</taxon>
        <taxon>Tracheophyta</taxon>
        <taxon>Spermatophyta</taxon>
        <taxon>Magnoliopsida</taxon>
        <taxon>eudicotyledons</taxon>
        <taxon>Gunneridae</taxon>
        <taxon>Pentapetalae</taxon>
        <taxon>rosids</taxon>
        <taxon>fabids</taxon>
        <taxon>Fabales</taxon>
        <taxon>Fabaceae</taxon>
        <taxon>Papilionoideae</taxon>
        <taxon>50 kb inversion clade</taxon>
        <taxon>NPAAA clade</taxon>
        <taxon>indigoferoid/millettioid clade</taxon>
        <taxon>Abreae</taxon>
        <taxon>Abrus</taxon>
    </lineage>
</organism>
<evidence type="ECO:0000259" key="2">
    <source>
        <dbReference type="Pfam" id="PF04059"/>
    </source>
</evidence>
<dbReference type="InterPro" id="IPR012677">
    <property type="entry name" value="Nucleotide-bd_a/b_plait_sf"/>
</dbReference>
<accession>A0A8B8LKS0</accession>
<dbReference type="RefSeq" id="XP_027355414.1">
    <property type="nucleotide sequence ID" value="XM_027499613.1"/>
</dbReference>